<evidence type="ECO:0000256" key="5">
    <source>
        <dbReference type="ARBA" id="ARBA00022759"/>
    </source>
</evidence>
<dbReference type="InterPro" id="IPR012337">
    <property type="entry name" value="RNaseH-like_sf"/>
</dbReference>
<dbReference type="Gene3D" id="3.30.70.270">
    <property type="match status" value="2"/>
</dbReference>
<dbReference type="Gene3D" id="2.40.70.10">
    <property type="entry name" value="Acid Proteases"/>
    <property type="match status" value="1"/>
</dbReference>
<dbReference type="InterPro" id="IPR043502">
    <property type="entry name" value="DNA/RNA_pol_sf"/>
</dbReference>
<dbReference type="EMBL" id="BKCJ010008726">
    <property type="protein sequence ID" value="GEU83661.1"/>
    <property type="molecule type" value="Genomic_DNA"/>
</dbReference>
<keyword evidence="7" id="KW-0695">RNA-directed DNA polymerase</keyword>
<name>A0A6L2NBT8_TANCI</name>
<evidence type="ECO:0000256" key="7">
    <source>
        <dbReference type="ARBA" id="ARBA00022918"/>
    </source>
</evidence>
<evidence type="ECO:0000256" key="2">
    <source>
        <dbReference type="ARBA" id="ARBA00022679"/>
    </source>
</evidence>
<dbReference type="Pfam" id="PF08284">
    <property type="entry name" value="RVP_2"/>
    <property type="match status" value="1"/>
</dbReference>
<dbReference type="PANTHER" id="PTHR37984">
    <property type="entry name" value="PROTEIN CBG26694"/>
    <property type="match status" value="1"/>
</dbReference>
<comment type="caution">
    <text evidence="10">The sequence shown here is derived from an EMBL/GenBank/DDBJ whole genome shotgun (WGS) entry which is preliminary data.</text>
</comment>
<dbReference type="InterPro" id="IPR021109">
    <property type="entry name" value="Peptidase_aspartic_dom_sf"/>
</dbReference>
<dbReference type="InterPro" id="IPR041373">
    <property type="entry name" value="RT_RNaseH"/>
</dbReference>
<dbReference type="GO" id="GO:0003924">
    <property type="term" value="F:GTPase activity"/>
    <property type="evidence" value="ECO:0007669"/>
    <property type="project" value="InterPro"/>
</dbReference>
<dbReference type="PANTHER" id="PTHR37984:SF5">
    <property type="entry name" value="PROTEIN NYNRIN-LIKE"/>
    <property type="match status" value="1"/>
</dbReference>
<evidence type="ECO:0000256" key="4">
    <source>
        <dbReference type="ARBA" id="ARBA00022722"/>
    </source>
</evidence>
<evidence type="ECO:0000256" key="1">
    <source>
        <dbReference type="ARBA" id="ARBA00012493"/>
    </source>
</evidence>
<dbReference type="Pfam" id="PF24626">
    <property type="entry name" value="SH3_Tf2-1"/>
    <property type="match status" value="1"/>
</dbReference>
<keyword evidence="2" id="KW-0808">Transferase</keyword>
<dbReference type="CDD" id="cd00303">
    <property type="entry name" value="retropepsin_like"/>
    <property type="match status" value="1"/>
</dbReference>
<organism evidence="10">
    <name type="scientific">Tanacetum cinerariifolium</name>
    <name type="common">Dalmatian daisy</name>
    <name type="synonym">Chrysanthemum cinerariifolium</name>
    <dbReference type="NCBI Taxonomy" id="118510"/>
    <lineage>
        <taxon>Eukaryota</taxon>
        <taxon>Viridiplantae</taxon>
        <taxon>Streptophyta</taxon>
        <taxon>Embryophyta</taxon>
        <taxon>Tracheophyta</taxon>
        <taxon>Spermatophyta</taxon>
        <taxon>Magnoliopsida</taxon>
        <taxon>eudicotyledons</taxon>
        <taxon>Gunneridae</taxon>
        <taxon>Pentapetalae</taxon>
        <taxon>asterids</taxon>
        <taxon>campanulids</taxon>
        <taxon>Asterales</taxon>
        <taxon>Asteraceae</taxon>
        <taxon>Asteroideae</taxon>
        <taxon>Anthemideae</taxon>
        <taxon>Anthemidinae</taxon>
        <taxon>Tanacetum</taxon>
    </lineage>
</organism>
<dbReference type="PROSITE" id="PS00301">
    <property type="entry name" value="G_TR_1"/>
    <property type="match status" value="1"/>
</dbReference>
<dbReference type="Pfam" id="PF00078">
    <property type="entry name" value="RVT_1"/>
    <property type="match status" value="1"/>
</dbReference>
<evidence type="ECO:0000256" key="8">
    <source>
        <dbReference type="SAM" id="MobiDB-lite"/>
    </source>
</evidence>
<dbReference type="SUPFAM" id="SSF52540">
    <property type="entry name" value="P-loop containing nucleoside triphosphate hydrolases"/>
    <property type="match status" value="1"/>
</dbReference>
<dbReference type="GO" id="GO:0005525">
    <property type="term" value="F:GTP binding"/>
    <property type="evidence" value="ECO:0007669"/>
    <property type="project" value="InterPro"/>
</dbReference>
<evidence type="ECO:0000313" key="10">
    <source>
        <dbReference type="EMBL" id="GEU83661.1"/>
    </source>
</evidence>
<dbReference type="GO" id="GO:0003964">
    <property type="term" value="F:RNA-directed DNA polymerase activity"/>
    <property type="evidence" value="ECO:0007669"/>
    <property type="project" value="UniProtKB-KW"/>
</dbReference>
<dbReference type="InterPro" id="IPR031157">
    <property type="entry name" value="G_TR_CS"/>
</dbReference>
<dbReference type="Pfam" id="PF17917">
    <property type="entry name" value="RT_RNaseH"/>
    <property type="match status" value="1"/>
</dbReference>
<evidence type="ECO:0000259" key="9">
    <source>
        <dbReference type="PROSITE" id="PS50878"/>
    </source>
</evidence>
<dbReference type="FunFam" id="3.30.70.270:FF:000003">
    <property type="entry name" value="Transposon Ty3-G Gag-Pol polyprotein"/>
    <property type="match status" value="1"/>
</dbReference>
<accession>A0A6L2NBT8</accession>
<reference evidence="10" key="1">
    <citation type="journal article" date="2019" name="Sci. Rep.">
        <title>Draft genome of Tanacetum cinerariifolium, the natural source of mosquito coil.</title>
        <authorList>
            <person name="Yamashiro T."/>
            <person name="Shiraishi A."/>
            <person name="Satake H."/>
            <person name="Nakayama K."/>
        </authorList>
    </citation>
    <scope>NUCLEOTIDE SEQUENCE</scope>
</reference>
<dbReference type="SUPFAM" id="SSF53098">
    <property type="entry name" value="Ribonuclease H-like"/>
    <property type="match status" value="1"/>
</dbReference>
<keyword evidence="5" id="KW-0255">Endonuclease</keyword>
<dbReference type="Gene3D" id="3.10.10.10">
    <property type="entry name" value="HIV Type 1 Reverse Transcriptase, subunit A, domain 1"/>
    <property type="match status" value="2"/>
</dbReference>
<dbReference type="InterPro" id="IPR000795">
    <property type="entry name" value="T_Tr_GTP-bd_dom"/>
</dbReference>
<dbReference type="PROSITE" id="PS50878">
    <property type="entry name" value="RT_POL"/>
    <property type="match status" value="1"/>
</dbReference>
<dbReference type="Gene3D" id="3.40.50.300">
    <property type="entry name" value="P-loop containing nucleotide triphosphate hydrolases"/>
    <property type="match status" value="1"/>
</dbReference>
<dbReference type="Pfam" id="PF00009">
    <property type="entry name" value="GTP_EFTU"/>
    <property type="match status" value="1"/>
</dbReference>
<feature type="domain" description="Reverse transcriptase" evidence="9">
    <location>
        <begin position="1"/>
        <end position="320"/>
    </location>
</feature>
<dbReference type="InterPro" id="IPR050951">
    <property type="entry name" value="Retrovirus_Pol_polyprotein"/>
</dbReference>
<sequence>MDEPPVTQFFNPDSDQEETAEISLHAILAKPHPTTMKVRGNLHSIEVLILIDGGSTYNFISYVLVNELKLNSKPMAPFGVQIGNGDIIRCINICKNIPVQVNELKITQDFHPFSLGGADLVLGIQCFQHLAIDPEIPPCIPAPLQPIVTPYMAVFKEPQDLPTTRSQDHSISLLPNSTPPNIRPYRYPHSQKAEIEKQVEQLMAAGFIQPRYYQIRVIGPDIENTAFRTHSGHYEFKVMPFGLTNAPSTFQAVMNDLFRPYLRRFILVFFDDILIYSPSMEQNKSHLEQALKLLHDNRFFAKLSKCCFGQEQVVFLGHVISSKGVSVEEEKISAVKSWPTPTTVKEVRGFLGLSGYYRRFVRNYGLIARPLTALSKKDGFLWSDTALKSFNDLKHALLTTLVLRLPDFSKPFVIESYDKELLALVLAVQKWGHYLLGRHFLIHTDHYTLKFLLEQRITSTEQQRLLLKLMPYDFSIVHKVGKENKGADALSRRPHSGELLTLIKLQTDPSSVPDFSLMDHLLFHPGRMVIPEIHNLKLKLLQEAHDTPIGGHGGFLKTYKRLFPLLLAKDETRCQGVCPAMYNLSTTKVSDVGSSRITSAPTYSQSDLGRSKGVATVFCREIVRLHGFPWSIVSDRDLVFLSNFWKELFRLSQTKLKMMNNQPNGVRTYSYNTGYHTATGTTPFSAVYGREPPSLFPYTARETKNAEPEQQLVDRDDMIKLLGQNLQKAQDRMRNQANQKRRELSFQVGDYVFLKIQPYRQKTLAKCHYEKLSPRFFGPYRVKRAVGPVAYELELPPEAKIHPATWKTYDLVAEQFPEFRLEDKAFYREGSKSTLTDSLVAAAGIIAQEVAGNVRMTDTRADEAERGITIKSTGISLYYEMTDEALKGFKGERNGNEYLINLIDSPGHLDDYRFYDEDCQTRKFQWAPNDKACDKHVIMEFCDVAKVAYGAKNNKIVHNEYLQMHQDSRSPNLGMGEQMESDVTSPNHGDNDFSNDICNDDDTNSIQTEIELQSSRHLDLVQYRPVSERSSPPPLRGGTTVIKGS</sequence>
<dbReference type="FunFam" id="3.30.70.270:FF:000020">
    <property type="entry name" value="Transposon Tf2-6 polyprotein-like Protein"/>
    <property type="match status" value="1"/>
</dbReference>
<dbReference type="SUPFAM" id="SSF56672">
    <property type="entry name" value="DNA/RNA polymerases"/>
    <property type="match status" value="1"/>
</dbReference>
<evidence type="ECO:0000256" key="6">
    <source>
        <dbReference type="ARBA" id="ARBA00022801"/>
    </source>
</evidence>
<dbReference type="CDD" id="cd09274">
    <property type="entry name" value="RNase_HI_RT_Ty3"/>
    <property type="match status" value="1"/>
</dbReference>
<dbReference type="GO" id="GO:0004519">
    <property type="term" value="F:endonuclease activity"/>
    <property type="evidence" value="ECO:0007669"/>
    <property type="project" value="UniProtKB-KW"/>
</dbReference>
<dbReference type="InterPro" id="IPR056924">
    <property type="entry name" value="SH3_Tf2-1"/>
</dbReference>
<protein>
    <recommendedName>
        <fullName evidence="1">RNA-directed DNA polymerase</fullName>
        <ecNumber evidence="1">2.7.7.49</ecNumber>
    </recommendedName>
</protein>
<feature type="region of interest" description="Disordered" evidence="8">
    <location>
        <begin position="1024"/>
        <end position="1045"/>
    </location>
</feature>
<gene>
    <name evidence="10" type="ORF">Tci_055639</name>
</gene>
<keyword evidence="3" id="KW-0548">Nucleotidyltransferase</keyword>
<dbReference type="InterPro" id="IPR000477">
    <property type="entry name" value="RT_dom"/>
</dbReference>
<dbReference type="CDD" id="cd01647">
    <property type="entry name" value="RT_LTR"/>
    <property type="match status" value="1"/>
</dbReference>
<evidence type="ECO:0000256" key="3">
    <source>
        <dbReference type="ARBA" id="ARBA00022695"/>
    </source>
</evidence>
<keyword evidence="6" id="KW-0378">Hydrolase</keyword>
<dbReference type="EC" id="2.7.7.49" evidence="1"/>
<dbReference type="InterPro" id="IPR027417">
    <property type="entry name" value="P-loop_NTPase"/>
</dbReference>
<dbReference type="AlphaFoldDB" id="A0A6L2NBT8"/>
<dbReference type="InterPro" id="IPR043128">
    <property type="entry name" value="Rev_trsase/Diguanyl_cyclase"/>
</dbReference>
<keyword evidence="4" id="KW-0540">Nuclease</keyword>
<proteinExistence type="predicted"/>